<dbReference type="AlphaFoldDB" id="A0A851GRJ7"/>
<accession>A0A851GRJ7</accession>
<dbReference type="RefSeq" id="WP_178934952.1">
    <property type="nucleotide sequence ID" value="NZ_JACBAZ010000019.1"/>
</dbReference>
<sequence length="51" mass="5722">MNWAESEYLTPAVSDFPMLMLCYPLYFAAIFSPLLLLAKKQQAQQVVAPDG</sequence>
<dbReference type="EMBL" id="JACBAZ010000019">
    <property type="protein sequence ID" value="NWK57637.1"/>
    <property type="molecule type" value="Genomic_DNA"/>
</dbReference>
<keyword evidence="1" id="KW-1133">Transmembrane helix</keyword>
<reference evidence="2 3" key="1">
    <citation type="submission" date="2020-07" db="EMBL/GenBank/DDBJ databases">
        <title>Roseicoccus Jingziensis gen. nov., sp. nov., isolated from coastal seawater.</title>
        <authorList>
            <person name="Feng X."/>
        </authorList>
    </citation>
    <scope>NUCLEOTIDE SEQUENCE [LARGE SCALE GENOMIC DNA]</scope>
    <source>
        <strain evidence="2 3">N1E253</strain>
    </source>
</reference>
<name>A0A851GRJ7_9BACT</name>
<organism evidence="2 3">
    <name type="scientific">Oceaniferula marina</name>
    <dbReference type="NCBI Taxonomy" id="2748318"/>
    <lineage>
        <taxon>Bacteria</taxon>
        <taxon>Pseudomonadati</taxon>
        <taxon>Verrucomicrobiota</taxon>
        <taxon>Verrucomicrobiia</taxon>
        <taxon>Verrucomicrobiales</taxon>
        <taxon>Verrucomicrobiaceae</taxon>
        <taxon>Oceaniferula</taxon>
    </lineage>
</organism>
<evidence type="ECO:0000313" key="3">
    <source>
        <dbReference type="Proteomes" id="UP000557872"/>
    </source>
</evidence>
<protein>
    <submittedName>
        <fullName evidence="2">Uncharacterized protein</fullName>
    </submittedName>
</protein>
<keyword evidence="1" id="KW-0472">Membrane</keyword>
<keyword evidence="1" id="KW-0812">Transmembrane</keyword>
<feature type="transmembrane region" description="Helical" evidence="1">
    <location>
        <begin position="16"/>
        <end position="37"/>
    </location>
</feature>
<dbReference type="Proteomes" id="UP000557872">
    <property type="component" value="Unassembled WGS sequence"/>
</dbReference>
<evidence type="ECO:0000313" key="2">
    <source>
        <dbReference type="EMBL" id="NWK57637.1"/>
    </source>
</evidence>
<evidence type="ECO:0000256" key="1">
    <source>
        <dbReference type="SAM" id="Phobius"/>
    </source>
</evidence>
<proteinExistence type="predicted"/>
<comment type="caution">
    <text evidence="2">The sequence shown here is derived from an EMBL/GenBank/DDBJ whole genome shotgun (WGS) entry which is preliminary data.</text>
</comment>
<keyword evidence="3" id="KW-1185">Reference proteome</keyword>
<gene>
    <name evidence="2" type="ORF">HW115_18615</name>
</gene>